<dbReference type="AlphaFoldDB" id="A0A8J4LNL9"/>
<gene>
    <name evidence="2" type="ORF">Vretimale_7845</name>
</gene>
<feature type="non-terminal residue" evidence="2">
    <location>
        <position position="1"/>
    </location>
</feature>
<dbReference type="EMBL" id="BNCQ01000013">
    <property type="protein sequence ID" value="GIM03036.1"/>
    <property type="molecule type" value="Genomic_DNA"/>
</dbReference>
<accession>A0A8J4LNL9</accession>
<evidence type="ECO:0000313" key="2">
    <source>
        <dbReference type="EMBL" id="GIM03036.1"/>
    </source>
</evidence>
<feature type="region of interest" description="Disordered" evidence="1">
    <location>
        <begin position="143"/>
        <end position="168"/>
    </location>
</feature>
<proteinExistence type="predicted"/>
<organism evidence="2 3">
    <name type="scientific">Volvox reticuliferus</name>
    <dbReference type="NCBI Taxonomy" id="1737510"/>
    <lineage>
        <taxon>Eukaryota</taxon>
        <taxon>Viridiplantae</taxon>
        <taxon>Chlorophyta</taxon>
        <taxon>core chlorophytes</taxon>
        <taxon>Chlorophyceae</taxon>
        <taxon>CS clade</taxon>
        <taxon>Chlamydomonadales</taxon>
        <taxon>Volvocaceae</taxon>
        <taxon>Volvox</taxon>
    </lineage>
</organism>
<protein>
    <submittedName>
        <fullName evidence="2">Uncharacterized protein</fullName>
    </submittedName>
</protein>
<name>A0A8J4LNL9_9CHLO</name>
<comment type="caution">
    <text evidence="2">The sequence shown here is derived from an EMBL/GenBank/DDBJ whole genome shotgun (WGS) entry which is preliminary data.</text>
</comment>
<sequence>CGVTLRPGATPTPAKILESVCDRIRSSGAVAAFCLVVVYGGPKEPPPLAAAAVVAAPKPPYSIDPAIPEPLPGAGACLNPQWRMPRAVGYVGSTGTAMPRGGGGGITAAMAAATKADDVSAVSAKAPLLWRAVEAVAERAPMLTSPDDLVPPPERGLWGDVDGRAGAE</sequence>
<evidence type="ECO:0000256" key="1">
    <source>
        <dbReference type="SAM" id="MobiDB-lite"/>
    </source>
</evidence>
<reference evidence="2" key="1">
    <citation type="journal article" date="2021" name="Proc. Natl. Acad. Sci. U.S.A.">
        <title>Three genomes in the algal genus Volvox reveal the fate of a haploid sex-determining region after a transition to homothallism.</title>
        <authorList>
            <person name="Yamamoto K."/>
            <person name="Hamaji T."/>
            <person name="Kawai-Toyooka H."/>
            <person name="Matsuzaki R."/>
            <person name="Takahashi F."/>
            <person name="Nishimura Y."/>
            <person name="Kawachi M."/>
            <person name="Noguchi H."/>
            <person name="Minakuchi Y."/>
            <person name="Umen J.G."/>
            <person name="Toyoda A."/>
            <person name="Nozaki H."/>
        </authorList>
    </citation>
    <scope>NUCLEOTIDE SEQUENCE</scope>
    <source>
        <strain evidence="2">NIES-3785</strain>
    </source>
</reference>
<evidence type="ECO:0000313" key="3">
    <source>
        <dbReference type="Proteomes" id="UP000722791"/>
    </source>
</evidence>
<dbReference type="Proteomes" id="UP000722791">
    <property type="component" value="Unassembled WGS sequence"/>
</dbReference>